<reference evidence="1 2" key="1">
    <citation type="journal article" date="2013" name="Genome Announc.">
        <title>Draft Genome Sequence of Sphingobium quisquiliarum Strain P25T, a Novel Hexachlorocyclohexane (HCH)-Degrading Bacterium Isolated from an HCH Dumpsite.</title>
        <authorList>
            <person name="Kumar Singh A."/>
            <person name="Sangwan N."/>
            <person name="Sharma A."/>
            <person name="Gupta V."/>
            <person name="Khurana J.P."/>
            <person name="Lal R."/>
        </authorList>
    </citation>
    <scope>NUCLEOTIDE SEQUENCE [LARGE SCALE GENOMIC DNA]</scope>
    <source>
        <strain evidence="1 2">P25</strain>
    </source>
</reference>
<dbReference type="RefSeq" id="WP_021236657.1">
    <property type="nucleotide sequence ID" value="NZ_ATHO01000011.1"/>
</dbReference>
<dbReference type="SUPFAM" id="SSF54427">
    <property type="entry name" value="NTF2-like"/>
    <property type="match status" value="1"/>
</dbReference>
<dbReference type="Gene3D" id="3.10.450.50">
    <property type="match status" value="1"/>
</dbReference>
<gene>
    <name evidence="1" type="ORF">L288_01665</name>
</gene>
<keyword evidence="2" id="KW-1185">Reference proteome</keyword>
<dbReference type="AlphaFoldDB" id="T0HMJ2"/>
<dbReference type="InterPro" id="IPR032710">
    <property type="entry name" value="NTF2-like_dom_sf"/>
</dbReference>
<evidence type="ECO:0000313" key="2">
    <source>
        <dbReference type="Proteomes" id="UP000015525"/>
    </source>
</evidence>
<organism evidence="1 2">
    <name type="scientific">Sphingobium quisquiliarum P25</name>
    <dbReference type="NCBI Taxonomy" id="1329909"/>
    <lineage>
        <taxon>Bacteria</taxon>
        <taxon>Pseudomonadati</taxon>
        <taxon>Pseudomonadota</taxon>
        <taxon>Alphaproteobacteria</taxon>
        <taxon>Sphingomonadales</taxon>
        <taxon>Sphingomonadaceae</taxon>
        <taxon>Sphingobium</taxon>
    </lineage>
</organism>
<dbReference type="Proteomes" id="UP000015525">
    <property type="component" value="Unassembled WGS sequence"/>
</dbReference>
<name>T0HMJ2_9SPHN</name>
<accession>T0HMJ2</accession>
<evidence type="ECO:0000313" key="1">
    <source>
        <dbReference type="EMBL" id="EQB14222.1"/>
    </source>
</evidence>
<comment type="caution">
    <text evidence="1">The sequence shown here is derived from an EMBL/GenBank/DDBJ whole genome shotgun (WGS) entry which is preliminary data.</text>
</comment>
<dbReference type="PATRIC" id="fig|1329909.3.peg.305"/>
<dbReference type="EMBL" id="ATHO01000011">
    <property type="protein sequence ID" value="EQB14222.1"/>
    <property type="molecule type" value="Genomic_DNA"/>
</dbReference>
<sequence length="165" mass="18352">MANPNVEAVKILFQGYFDAWKTRTIPVPPRGLLVWAPGAVAEIGGHSIAVDPHDVADDPFFLQIEAEFYWSAIPDWRVTELDVAGSDHSVMSFARFEGTGPDGVALDPIWLADRWHFDAQGRIARWQQVTDLAAWARWTGLTGQDYPAYIAEAFAKSGQPPRFVP</sequence>
<protein>
    <recommendedName>
        <fullName evidence="3">SnoaL-like domain-containing protein</fullName>
    </recommendedName>
</protein>
<proteinExistence type="predicted"/>
<evidence type="ECO:0008006" key="3">
    <source>
        <dbReference type="Google" id="ProtNLM"/>
    </source>
</evidence>